<sequence length="166" mass="18751">MTSLKPVIISWIFIFLGLIFVTKLQGGPLPRNFTKMGYSFVNTCHEGEIPLRGICRKGVARGKRQTTCEIFNVPGKLLKRAVKLNKPKIKKALAKQSEGFINTLSGRIQAPEASIRFRKGNFKVLGNDTKHEEIVYYNLKLFGIFKIYCIEGPFKIQREFLASALG</sequence>
<keyword evidence="1" id="KW-0732">Signal</keyword>
<evidence type="ECO:0000256" key="1">
    <source>
        <dbReference type="SAM" id="SignalP"/>
    </source>
</evidence>
<keyword evidence="3" id="KW-1185">Reference proteome</keyword>
<proteinExistence type="predicted"/>
<evidence type="ECO:0000313" key="3">
    <source>
        <dbReference type="Proteomes" id="UP001152799"/>
    </source>
</evidence>
<dbReference type="Proteomes" id="UP001152799">
    <property type="component" value="Chromosome 11"/>
</dbReference>
<organism evidence="2 3">
    <name type="scientific">Ceutorhynchus assimilis</name>
    <name type="common">cabbage seed weevil</name>
    <dbReference type="NCBI Taxonomy" id="467358"/>
    <lineage>
        <taxon>Eukaryota</taxon>
        <taxon>Metazoa</taxon>
        <taxon>Ecdysozoa</taxon>
        <taxon>Arthropoda</taxon>
        <taxon>Hexapoda</taxon>
        <taxon>Insecta</taxon>
        <taxon>Pterygota</taxon>
        <taxon>Neoptera</taxon>
        <taxon>Endopterygota</taxon>
        <taxon>Coleoptera</taxon>
        <taxon>Polyphaga</taxon>
        <taxon>Cucujiformia</taxon>
        <taxon>Curculionidae</taxon>
        <taxon>Ceutorhynchinae</taxon>
        <taxon>Ceutorhynchus</taxon>
    </lineage>
</organism>
<accession>A0A9N9MFR3</accession>
<feature type="chain" id="PRO_5040105108" evidence="1">
    <location>
        <begin position="27"/>
        <end position="166"/>
    </location>
</feature>
<dbReference type="AlphaFoldDB" id="A0A9N9MFR3"/>
<gene>
    <name evidence="2" type="ORF">CEUTPL_LOCUS2917</name>
</gene>
<evidence type="ECO:0000313" key="2">
    <source>
        <dbReference type="EMBL" id="CAG9762233.1"/>
    </source>
</evidence>
<name>A0A9N9MFR3_9CUCU</name>
<dbReference type="EMBL" id="OU892287">
    <property type="protein sequence ID" value="CAG9762233.1"/>
    <property type="molecule type" value="Genomic_DNA"/>
</dbReference>
<protein>
    <submittedName>
        <fullName evidence="2">Uncharacterized protein</fullName>
    </submittedName>
</protein>
<feature type="signal peptide" evidence="1">
    <location>
        <begin position="1"/>
        <end position="26"/>
    </location>
</feature>
<reference evidence="2" key="1">
    <citation type="submission" date="2022-01" db="EMBL/GenBank/DDBJ databases">
        <authorList>
            <person name="King R."/>
        </authorList>
    </citation>
    <scope>NUCLEOTIDE SEQUENCE</scope>
</reference>